<dbReference type="OrthoDB" id="196475at2157"/>
<organism evidence="1 2">
    <name type="scientific">Halopenitus persicus</name>
    <dbReference type="NCBI Taxonomy" id="1048396"/>
    <lineage>
        <taxon>Archaea</taxon>
        <taxon>Methanobacteriati</taxon>
        <taxon>Methanobacteriota</taxon>
        <taxon>Stenosarchaea group</taxon>
        <taxon>Halobacteria</taxon>
        <taxon>Halobacteriales</taxon>
        <taxon>Haloferacaceae</taxon>
        <taxon>Halopenitus</taxon>
    </lineage>
</organism>
<accession>A0A1H3GCY3</accession>
<evidence type="ECO:0000313" key="2">
    <source>
        <dbReference type="Proteomes" id="UP000199079"/>
    </source>
</evidence>
<evidence type="ECO:0000313" key="1">
    <source>
        <dbReference type="EMBL" id="SDY00910.1"/>
    </source>
</evidence>
<sequence>MIDTKRLLERLSSERGADFEFEPTPSEAAIREAVRSLRAEGLCGRRVVEQRLGPYFLASDQHGQRELDLLEEIVEEEYADRDVCVRTRSSECSRLRGGCRGTR</sequence>
<name>A0A1H3GCY3_9EURY</name>
<dbReference type="AlphaFoldDB" id="A0A1H3GCY3"/>
<dbReference type="GeneID" id="43838965"/>
<protein>
    <submittedName>
        <fullName evidence="1">Uncharacterized protein</fullName>
    </submittedName>
</protein>
<reference evidence="2" key="1">
    <citation type="submission" date="2016-10" db="EMBL/GenBank/DDBJ databases">
        <authorList>
            <person name="Varghese N."/>
            <person name="Submissions S."/>
        </authorList>
    </citation>
    <scope>NUCLEOTIDE SEQUENCE [LARGE SCALE GENOMIC DNA]</scope>
    <source>
        <strain evidence="2">DC30,IBRC 10041,KCTC 4046</strain>
    </source>
</reference>
<keyword evidence="2" id="KW-1185">Reference proteome</keyword>
<dbReference type="Proteomes" id="UP000199079">
    <property type="component" value="Unassembled WGS sequence"/>
</dbReference>
<dbReference type="EMBL" id="FNPC01000002">
    <property type="protein sequence ID" value="SDY00910.1"/>
    <property type="molecule type" value="Genomic_DNA"/>
</dbReference>
<gene>
    <name evidence="1" type="ORF">SAMN05216564_102415</name>
</gene>
<proteinExistence type="predicted"/>
<dbReference type="RefSeq" id="WP_021073575.1">
    <property type="nucleotide sequence ID" value="NZ_FNPC01000002.1"/>
</dbReference>